<dbReference type="EMBL" id="JAJDKZ010000017">
    <property type="protein sequence ID" value="MCB8610391.1"/>
    <property type="molecule type" value="Genomic_DNA"/>
</dbReference>
<proteinExistence type="predicted"/>
<organism evidence="2 3">
    <name type="scientific">Faecalibacillus faecis</name>
    <dbReference type="NCBI Taxonomy" id="1982628"/>
    <lineage>
        <taxon>Bacteria</taxon>
        <taxon>Bacillati</taxon>
        <taxon>Bacillota</taxon>
        <taxon>Erysipelotrichia</taxon>
        <taxon>Erysipelotrichales</taxon>
        <taxon>Coprobacillaceae</taxon>
        <taxon>Faecalibacillus</taxon>
    </lineage>
</organism>
<evidence type="ECO:0008006" key="4">
    <source>
        <dbReference type="Google" id="ProtNLM"/>
    </source>
</evidence>
<comment type="caution">
    <text evidence="2">The sequence shown here is derived from an EMBL/GenBank/DDBJ whole genome shotgun (WGS) entry which is preliminary data.</text>
</comment>
<reference evidence="2" key="1">
    <citation type="submission" date="2021-10" db="EMBL/GenBank/DDBJ databases">
        <title>Collection of gut derived symbiotic bacterial strains cultured from healthy donors.</title>
        <authorList>
            <person name="Lin H."/>
            <person name="Littmann E."/>
            <person name="Kohout C."/>
            <person name="Pamer E.G."/>
        </authorList>
    </citation>
    <scope>NUCLEOTIDE SEQUENCE</scope>
    <source>
        <strain evidence="2">DFI.4.48</strain>
    </source>
</reference>
<dbReference type="AlphaFoldDB" id="A0AAW4VQI1"/>
<gene>
    <name evidence="2" type="ORF">LJD69_07260</name>
</gene>
<dbReference type="Proteomes" id="UP001198439">
    <property type="component" value="Unassembled WGS sequence"/>
</dbReference>
<evidence type="ECO:0000313" key="2">
    <source>
        <dbReference type="EMBL" id="MCB8610391.1"/>
    </source>
</evidence>
<dbReference type="RefSeq" id="WP_227279600.1">
    <property type="nucleotide sequence ID" value="NZ_JAJDKR010000016.1"/>
</dbReference>
<feature type="compositionally biased region" description="Acidic residues" evidence="1">
    <location>
        <begin position="114"/>
        <end position="131"/>
    </location>
</feature>
<feature type="region of interest" description="Disordered" evidence="1">
    <location>
        <begin position="1"/>
        <end position="138"/>
    </location>
</feature>
<name>A0AAW4VQI1_9FIRM</name>
<evidence type="ECO:0000313" key="3">
    <source>
        <dbReference type="Proteomes" id="UP001198439"/>
    </source>
</evidence>
<sequence length="238" mass="26440">MADEKEISNAFGNDVEDAKDEKTVDQTENQVKDETKGNSDDVKDESKNDDPSIDSKNEGADTKGENKDGKEKMYTQAQVDAMMARARKKYTKGSEQVAENDVPGEDKQTSTEDVSVDGEENPNKEDVEEEPRDLSTGITVDKLARAELKAQMAIDGVNPSKLVYACRMIDVADVTDESGNYSEEMAKTAIEELLKVMPELKVTQQQTQNQFSFGAPEQQEQNPLQEEKDKISEIFGNI</sequence>
<protein>
    <recommendedName>
        <fullName evidence="4">Phage capsid protein</fullName>
    </recommendedName>
</protein>
<accession>A0AAW4VQI1</accession>
<evidence type="ECO:0000256" key="1">
    <source>
        <dbReference type="SAM" id="MobiDB-lite"/>
    </source>
</evidence>
<feature type="compositionally biased region" description="Basic and acidic residues" evidence="1">
    <location>
        <begin position="19"/>
        <end position="73"/>
    </location>
</feature>